<dbReference type="EMBL" id="BSXW01000770">
    <property type="protein sequence ID" value="GMF29332.1"/>
    <property type="molecule type" value="Genomic_DNA"/>
</dbReference>
<evidence type="ECO:0000313" key="2">
    <source>
        <dbReference type="Proteomes" id="UP001165083"/>
    </source>
</evidence>
<organism evidence="1 2">
    <name type="scientific">Phytophthora lilii</name>
    <dbReference type="NCBI Taxonomy" id="2077276"/>
    <lineage>
        <taxon>Eukaryota</taxon>
        <taxon>Sar</taxon>
        <taxon>Stramenopiles</taxon>
        <taxon>Oomycota</taxon>
        <taxon>Peronosporomycetes</taxon>
        <taxon>Peronosporales</taxon>
        <taxon>Peronosporaceae</taxon>
        <taxon>Phytophthora</taxon>
    </lineage>
</organism>
<dbReference type="AlphaFoldDB" id="A0A9W6UAR2"/>
<reference evidence="1" key="1">
    <citation type="submission" date="2023-04" db="EMBL/GenBank/DDBJ databases">
        <title>Phytophthora lilii NBRC 32176.</title>
        <authorList>
            <person name="Ichikawa N."/>
            <person name="Sato H."/>
            <person name="Tonouchi N."/>
        </authorList>
    </citation>
    <scope>NUCLEOTIDE SEQUENCE</scope>
    <source>
        <strain evidence="1">NBRC 32176</strain>
    </source>
</reference>
<gene>
    <name evidence="1" type="ORF">Plil01_001243500</name>
</gene>
<proteinExistence type="predicted"/>
<name>A0A9W6UAR2_9STRA</name>
<protein>
    <submittedName>
        <fullName evidence="1">Unnamed protein product</fullName>
    </submittedName>
</protein>
<sequence length="116" mass="12687">MRVGKVGQGVEWNLGTSSANCARPKIFTLLDGFPGCMLNIIRTCALISAGGAAFVVHNGGRSRSVLFRRETLRQLLYTGFVLLAGPEWDFRFLFLTAMASQDITTVSNSENQQSLD</sequence>
<dbReference type="Proteomes" id="UP001165083">
    <property type="component" value="Unassembled WGS sequence"/>
</dbReference>
<evidence type="ECO:0000313" key="1">
    <source>
        <dbReference type="EMBL" id="GMF29332.1"/>
    </source>
</evidence>
<accession>A0A9W6UAR2</accession>
<keyword evidence="2" id="KW-1185">Reference proteome</keyword>
<comment type="caution">
    <text evidence="1">The sequence shown here is derived from an EMBL/GenBank/DDBJ whole genome shotgun (WGS) entry which is preliminary data.</text>
</comment>